<dbReference type="Pfam" id="PF17754">
    <property type="entry name" value="TetR_C_14"/>
    <property type="match status" value="1"/>
</dbReference>
<keyword evidence="2 4" id="KW-0238">DNA-binding</keyword>
<dbReference type="InterPro" id="IPR041347">
    <property type="entry name" value="MftR_C"/>
</dbReference>
<dbReference type="PANTHER" id="PTHR30055:SF238">
    <property type="entry name" value="MYCOFACTOCIN BIOSYNTHESIS TRANSCRIPTIONAL REGULATOR MFTR-RELATED"/>
    <property type="match status" value="1"/>
</dbReference>
<accession>A0A4Q7WLS1</accession>
<keyword evidence="3" id="KW-0804">Transcription</keyword>
<protein>
    <submittedName>
        <fullName evidence="6">TetR family transcriptional regulator</fullName>
    </submittedName>
</protein>
<dbReference type="InterPro" id="IPR050109">
    <property type="entry name" value="HTH-type_TetR-like_transc_reg"/>
</dbReference>
<gene>
    <name evidence="6" type="ORF">EV645_6158</name>
</gene>
<dbReference type="EMBL" id="SHKR01000015">
    <property type="protein sequence ID" value="RZU11001.1"/>
    <property type="molecule type" value="Genomic_DNA"/>
</dbReference>
<dbReference type="InterPro" id="IPR009057">
    <property type="entry name" value="Homeodomain-like_sf"/>
</dbReference>
<sequence>MGRWEPDAAGRLREAAMALYAEHGYDGTTVAEIADRAGVTARTFFRHFADKREVLFAGSELLEQLMVKALADAPADATPMEAVAAAVLASAEFFDDIRREYSRRRQGVINATPELRERELIKMAALTSALTKGLLERGVAPDVAPLAAETGVAVFRVSFERWISDPDGEPIVDIIRSTLKTLKALSGLTA</sequence>
<dbReference type="Pfam" id="PF00440">
    <property type="entry name" value="TetR_N"/>
    <property type="match status" value="1"/>
</dbReference>
<dbReference type="GO" id="GO:0003700">
    <property type="term" value="F:DNA-binding transcription factor activity"/>
    <property type="evidence" value="ECO:0007669"/>
    <property type="project" value="TreeGrafter"/>
</dbReference>
<feature type="domain" description="HTH tetR-type" evidence="5">
    <location>
        <begin position="6"/>
        <end position="66"/>
    </location>
</feature>
<dbReference type="InterPro" id="IPR001647">
    <property type="entry name" value="HTH_TetR"/>
</dbReference>
<evidence type="ECO:0000256" key="1">
    <source>
        <dbReference type="ARBA" id="ARBA00023015"/>
    </source>
</evidence>
<dbReference type="AlphaFoldDB" id="A0A4Q7WLS1"/>
<dbReference type="OrthoDB" id="4746440at2"/>
<comment type="caution">
    <text evidence="6">The sequence shown here is derived from an EMBL/GenBank/DDBJ whole genome shotgun (WGS) entry which is preliminary data.</text>
</comment>
<dbReference type="Proteomes" id="UP000292027">
    <property type="component" value="Unassembled WGS sequence"/>
</dbReference>
<dbReference type="PANTHER" id="PTHR30055">
    <property type="entry name" value="HTH-TYPE TRANSCRIPTIONAL REGULATOR RUTR"/>
    <property type="match status" value="1"/>
</dbReference>
<evidence type="ECO:0000313" key="6">
    <source>
        <dbReference type="EMBL" id="RZU11001.1"/>
    </source>
</evidence>
<keyword evidence="7" id="KW-1185">Reference proteome</keyword>
<dbReference type="SUPFAM" id="SSF46689">
    <property type="entry name" value="Homeodomain-like"/>
    <property type="match status" value="1"/>
</dbReference>
<evidence type="ECO:0000256" key="4">
    <source>
        <dbReference type="PROSITE-ProRule" id="PRU00335"/>
    </source>
</evidence>
<feature type="DNA-binding region" description="H-T-H motif" evidence="4">
    <location>
        <begin position="29"/>
        <end position="48"/>
    </location>
</feature>
<dbReference type="Gene3D" id="1.10.357.10">
    <property type="entry name" value="Tetracycline Repressor, domain 2"/>
    <property type="match status" value="1"/>
</dbReference>
<evidence type="ECO:0000256" key="3">
    <source>
        <dbReference type="ARBA" id="ARBA00023163"/>
    </source>
</evidence>
<evidence type="ECO:0000313" key="7">
    <source>
        <dbReference type="Proteomes" id="UP000292027"/>
    </source>
</evidence>
<dbReference type="RefSeq" id="WP_130447501.1">
    <property type="nucleotide sequence ID" value="NZ_SHKR01000015.1"/>
</dbReference>
<keyword evidence="1" id="KW-0805">Transcription regulation</keyword>
<dbReference type="PROSITE" id="PS50977">
    <property type="entry name" value="HTH_TETR_2"/>
    <property type="match status" value="1"/>
</dbReference>
<dbReference type="InterPro" id="IPR023772">
    <property type="entry name" value="DNA-bd_HTH_TetR-type_CS"/>
</dbReference>
<reference evidence="6 7" key="1">
    <citation type="journal article" date="2015" name="Stand. Genomic Sci.">
        <title>Genomic Encyclopedia of Bacterial and Archaeal Type Strains, Phase III: the genomes of soil and plant-associated and newly described type strains.</title>
        <authorList>
            <person name="Whitman W.B."/>
            <person name="Woyke T."/>
            <person name="Klenk H.P."/>
            <person name="Zhou Y."/>
            <person name="Lilburn T.G."/>
            <person name="Beck B.J."/>
            <person name="De Vos P."/>
            <person name="Vandamme P."/>
            <person name="Eisen J.A."/>
            <person name="Garrity G."/>
            <person name="Hugenholtz P."/>
            <person name="Kyrpides N.C."/>
        </authorList>
    </citation>
    <scope>NUCLEOTIDE SEQUENCE [LARGE SCALE GENOMIC DNA]</scope>
    <source>
        <strain evidence="6 7">VKM Ac-2540</strain>
    </source>
</reference>
<proteinExistence type="predicted"/>
<evidence type="ECO:0000259" key="5">
    <source>
        <dbReference type="PROSITE" id="PS50977"/>
    </source>
</evidence>
<name>A0A4Q7WLS1_9ACTN</name>
<dbReference type="PROSITE" id="PS01081">
    <property type="entry name" value="HTH_TETR_1"/>
    <property type="match status" value="1"/>
</dbReference>
<dbReference type="GO" id="GO:0000976">
    <property type="term" value="F:transcription cis-regulatory region binding"/>
    <property type="evidence" value="ECO:0007669"/>
    <property type="project" value="TreeGrafter"/>
</dbReference>
<evidence type="ECO:0000256" key="2">
    <source>
        <dbReference type="ARBA" id="ARBA00023125"/>
    </source>
</evidence>
<organism evidence="6 7">
    <name type="scientific">Kribbella rubisoli</name>
    <dbReference type="NCBI Taxonomy" id="3075929"/>
    <lineage>
        <taxon>Bacteria</taxon>
        <taxon>Bacillati</taxon>
        <taxon>Actinomycetota</taxon>
        <taxon>Actinomycetes</taxon>
        <taxon>Propionibacteriales</taxon>
        <taxon>Kribbellaceae</taxon>
        <taxon>Kribbella</taxon>
    </lineage>
</organism>
<dbReference type="PRINTS" id="PR00455">
    <property type="entry name" value="HTHTETR"/>
</dbReference>